<dbReference type="AlphaFoldDB" id="A0A9X2U4P6"/>
<name>A0A9X2U4P6_9BACT</name>
<evidence type="ECO:0000313" key="1">
    <source>
        <dbReference type="EMBL" id="MCS3866856.1"/>
    </source>
</evidence>
<organism evidence="1 2">
    <name type="scientific">Salinibacter ruber</name>
    <dbReference type="NCBI Taxonomy" id="146919"/>
    <lineage>
        <taxon>Bacteria</taxon>
        <taxon>Pseudomonadati</taxon>
        <taxon>Rhodothermota</taxon>
        <taxon>Rhodothermia</taxon>
        <taxon>Rhodothermales</taxon>
        <taxon>Salinibacteraceae</taxon>
        <taxon>Salinibacter</taxon>
    </lineage>
</organism>
<accession>A0A9X2U4P6</accession>
<comment type="caution">
    <text evidence="1">The sequence shown here is derived from an EMBL/GenBank/DDBJ whole genome shotgun (WGS) entry which is preliminary data.</text>
</comment>
<dbReference type="SUPFAM" id="SSF46689">
    <property type="entry name" value="Homeodomain-like"/>
    <property type="match status" value="1"/>
</dbReference>
<dbReference type="InterPro" id="IPR009057">
    <property type="entry name" value="Homeodomain-like_sf"/>
</dbReference>
<gene>
    <name evidence="1" type="ORF">GGP82_003439</name>
</gene>
<sequence>MPNKKYRVELTKDERSHLLERLGRGERPAAEQTRVRALLKVDEGTEGPAWTDARTAEALEVAKGTVAGIRRRFCERGLTGCVERKSPAREYDRKLDGEQEAELIRLACSEAPEGRSQWSLRLLADEMVELGVVEDLSHETVRQTLKKTGSSLIGAVNG</sequence>
<protein>
    <submittedName>
        <fullName evidence="1">Transposase</fullName>
    </submittedName>
</protein>
<dbReference type="Proteomes" id="UP001155034">
    <property type="component" value="Unassembled WGS sequence"/>
</dbReference>
<proteinExistence type="predicted"/>
<dbReference type="Pfam" id="PF13565">
    <property type="entry name" value="HTH_32"/>
    <property type="match status" value="1"/>
</dbReference>
<reference evidence="1" key="1">
    <citation type="submission" date="2022-08" db="EMBL/GenBank/DDBJ databases">
        <title>Genomic Encyclopedia of Type Strains, Phase V (KMG-V): Genome sequencing to study the core and pangenomes of soil and plant-associated prokaryotes.</title>
        <authorList>
            <person name="Whitman W."/>
        </authorList>
    </citation>
    <scope>NUCLEOTIDE SEQUENCE</scope>
    <source>
        <strain evidence="1">SP2016B</strain>
    </source>
</reference>
<evidence type="ECO:0000313" key="2">
    <source>
        <dbReference type="Proteomes" id="UP001155034"/>
    </source>
</evidence>
<dbReference type="EMBL" id="JANTYZ010000023">
    <property type="protein sequence ID" value="MCS3866856.1"/>
    <property type="molecule type" value="Genomic_DNA"/>
</dbReference>